<organism evidence="9">
    <name type="scientific">Paraconexibacter sp. AEG42_29</name>
    <dbReference type="NCBI Taxonomy" id="2997339"/>
    <lineage>
        <taxon>Bacteria</taxon>
        <taxon>Bacillati</taxon>
        <taxon>Actinomycetota</taxon>
        <taxon>Thermoleophilia</taxon>
        <taxon>Solirubrobacterales</taxon>
        <taxon>Paraconexibacteraceae</taxon>
        <taxon>Paraconexibacter</taxon>
    </lineage>
</organism>
<name>A0AAU7B1A7_9ACTN</name>
<dbReference type="CDD" id="cd11386">
    <property type="entry name" value="MCP_signal"/>
    <property type="match status" value="1"/>
</dbReference>
<feature type="domain" description="HAMP" evidence="8">
    <location>
        <begin position="204"/>
        <end position="257"/>
    </location>
</feature>
<reference evidence="9" key="1">
    <citation type="submission" date="2022-12" db="EMBL/GenBank/DDBJ databases">
        <title>Paraconexibacter alkalitolerans sp. nov. and Baekduia alba sp. nov., isolated from soil and emended description of the genera Paraconexibacter (Chun et al., 2020) and Baekduia (An et al., 2020).</title>
        <authorList>
            <person name="Vieira S."/>
            <person name="Huber K.J."/>
            <person name="Geppert A."/>
            <person name="Wolf J."/>
            <person name="Neumann-Schaal M."/>
            <person name="Muesken M."/>
            <person name="Overmann J."/>
        </authorList>
    </citation>
    <scope>NUCLEOTIDE SEQUENCE</scope>
    <source>
        <strain evidence="9">AEG42_29</strain>
    </source>
</reference>
<dbReference type="InterPro" id="IPR004089">
    <property type="entry name" value="MCPsignal_dom"/>
</dbReference>
<dbReference type="SMART" id="SM00304">
    <property type="entry name" value="HAMP"/>
    <property type="match status" value="5"/>
</dbReference>
<accession>A0AAU7B1A7</accession>
<feature type="domain" description="HAMP" evidence="8">
    <location>
        <begin position="117"/>
        <end position="170"/>
    </location>
</feature>
<sequence>MSFLSRKPKHDPVVAELSERLAALDNNCLSALERGLTGMTTGDLTIAAQPTTTPITAASNDPQVQALVVQFNSMLGRAQTALNAYNQMREDLRSALGDQSCLHELRGRLASLNNNCLNSLKDGLQAMEAGDLTVEVQPVTSPLSARPGQELGELGDIFNGMLGRAQTSLEAYNATREDLRAGLGDQSSLKQLGERMTSLNSVCLTNLEVGLGAMSRGDLTVDVQPATTPITARDGQQVGQLGETFNGMLGRAQTSLEAYNTTREDFRSALGDQSCLDQLVPRLDSLNSNCLTNLQKGLEAMSRDGDLTIEVIPVTTPVQTGDGLAPGTLAEIFNGMLGRAQTSLEAYNTMREDLATVASTVEVVAAGDLSVEIRSKGTEDTLGNAFGEMTAKLGDLVGQVAVMASQLSSASQQMARSSDEAGRAIGEIAHAVSDVAHGAERQVRTVESAQRMTEEMVTATQSSASSAAEATTAARNAREVATEGAKAVEQATAAMVGVRESSSAVSGVMGDLAKKSEQIGGIVETITNIAEQTNLLALNAAIEAARAGEQGRGFAVVAEEVRKLAEESQQAARSIGSLIGEIQSETRRAMEAVSAGASRTDEGASTVEQARESFLLIGQSVDDMNERVAQIAGAIQQIADSSTQVQTDMVDVASVAEQSSASAQQVSASTQETTASAQEIAVSAQELAERAEVLESLVGRFKLAAV</sequence>
<dbReference type="EMBL" id="CP114014">
    <property type="protein sequence ID" value="XAY07417.1"/>
    <property type="molecule type" value="Genomic_DNA"/>
</dbReference>
<gene>
    <name evidence="9" type="ORF">DSM112329_04299</name>
</gene>
<evidence type="ECO:0008006" key="10">
    <source>
        <dbReference type="Google" id="ProtNLM"/>
    </source>
</evidence>
<dbReference type="Pfam" id="PF00015">
    <property type="entry name" value="MCPsignal"/>
    <property type="match status" value="1"/>
</dbReference>
<evidence type="ECO:0000256" key="3">
    <source>
        <dbReference type="ARBA" id="ARBA00023224"/>
    </source>
</evidence>
<evidence type="ECO:0000259" key="7">
    <source>
        <dbReference type="PROSITE" id="PS50111"/>
    </source>
</evidence>
<feature type="compositionally biased region" description="Low complexity" evidence="6">
    <location>
        <begin position="459"/>
        <end position="475"/>
    </location>
</feature>
<dbReference type="AlphaFoldDB" id="A0AAU7B1A7"/>
<dbReference type="PANTHER" id="PTHR32089:SF112">
    <property type="entry name" value="LYSOZYME-LIKE PROTEIN-RELATED"/>
    <property type="match status" value="1"/>
</dbReference>
<dbReference type="KEGG" id="parq:DSM112329_04299"/>
<evidence type="ECO:0000313" key="9">
    <source>
        <dbReference type="EMBL" id="XAY07417.1"/>
    </source>
</evidence>
<dbReference type="InterPro" id="IPR003660">
    <property type="entry name" value="HAMP_dom"/>
</dbReference>
<dbReference type="RefSeq" id="WP_354698613.1">
    <property type="nucleotide sequence ID" value="NZ_CP114014.1"/>
</dbReference>
<comment type="similarity">
    <text evidence="4">Belongs to the methyl-accepting chemotaxis (MCP) protein family.</text>
</comment>
<protein>
    <recommendedName>
        <fullName evidence="10">Methyl-accepting chemotaxis protein</fullName>
    </recommendedName>
</protein>
<dbReference type="PROSITE" id="PS50885">
    <property type="entry name" value="HAMP"/>
    <property type="match status" value="2"/>
</dbReference>
<evidence type="ECO:0000256" key="6">
    <source>
        <dbReference type="SAM" id="MobiDB-lite"/>
    </source>
</evidence>
<dbReference type="SUPFAM" id="SSF58104">
    <property type="entry name" value="Methyl-accepting chemotaxis protein (MCP) signaling domain"/>
    <property type="match status" value="1"/>
</dbReference>
<keyword evidence="2" id="KW-0472">Membrane</keyword>
<dbReference type="SMART" id="SM00283">
    <property type="entry name" value="MA"/>
    <property type="match status" value="1"/>
</dbReference>
<feature type="domain" description="Methyl-accepting transducer" evidence="7">
    <location>
        <begin position="417"/>
        <end position="653"/>
    </location>
</feature>
<dbReference type="GO" id="GO:0007165">
    <property type="term" value="P:signal transduction"/>
    <property type="evidence" value="ECO:0007669"/>
    <property type="project" value="UniProtKB-KW"/>
</dbReference>
<dbReference type="CDD" id="cd06225">
    <property type="entry name" value="HAMP"/>
    <property type="match status" value="1"/>
</dbReference>
<dbReference type="Pfam" id="PF00672">
    <property type="entry name" value="HAMP"/>
    <property type="match status" value="2"/>
</dbReference>
<evidence type="ECO:0000256" key="1">
    <source>
        <dbReference type="ARBA" id="ARBA00022692"/>
    </source>
</evidence>
<dbReference type="PROSITE" id="PS50111">
    <property type="entry name" value="CHEMOTAXIS_TRANSDUC_2"/>
    <property type="match status" value="1"/>
</dbReference>
<keyword evidence="2" id="KW-1133">Transmembrane helix</keyword>
<dbReference type="PANTHER" id="PTHR32089">
    <property type="entry name" value="METHYL-ACCEPTING CHEMOTAXIS PROTEIN MCPB"/>
    <property type="match status" value="1"/>
</dbReference>
<evidence type="ECO:0000256" key="4">
    <source>
        <dbReference type="ARBA" id="ARBA00029447"/>
    </source>
</evidence>
<dbReference type="GO" id="GO:0016020">
    <property type="term" value="C:membrane"/>
    <property type="evidence" value="ECO:0007669"/>
    <property type="project" value="InterPro"/>
</dbReference>
<dbReference type="Gene3D" id="1.10.287.950">
    <property type="entry name" value="Methyl-accepting chemotaxis protein"/>
    <property type="match status" value="1"/>
</dbReference>
<evidence type="ECO:0000256" key="5">
    <source>
        <dbReference type="PROSITE-ProRule" id="PRU00284"/>
    </source>
</evidence>
<proteinExistence type="inferred from homology"/>
<keyword evidence="3 5" id="KW-0807">Transducer</keyword>
<evidence type="ECO:0000259" key="8">
    <source>
        <dbReference type="PROSITE" id="PS50885"/>
    </source>
</evidence>
<evidence type="ECO:0000256" key="2">
    <source>
        <dbReference type="ARBA" id="ARBA00022989"/>
    </source>
</evidence>
<keyword evidence="1" id="KW-0812">Transmembrane</keyword>
<feature type="region of interest" description="Disordered" evidence="6">
    <location>
        <begin position="459"/>
        <end position="478"/>
    </location>
</feature>